<organism evidence="5 6">
    <name type="scientific">Denitrobaculum tricleocarpae</name>
    <dbReference type="NCBI Taxonomy" id="2591009"/>
    <lineage>
        <taxon>Bacteria</taxon>
        <taxon>Pseudomonadati</taxon>
        <taxon>Pseudomonadota</taxon>
        <taxon>Alphaproteobacteria</taxon>
        <taxon>Rhodospirillales</taxon>
        <taxon>Rhodospirillaceae</taxon>
        <taxon>Denitrobaculum</taxon>
    </lineage>
</organism>
<comment type="caution">
    <text evidence="5">The sequence shown here is derived from an EMBL/GenBank/DDBJ whole genome shotgun (WGS) entry which is preliminary data.</text>
</comment>
<dbReference type="PANTHER" id="PTHR43284:SF1">
    <property type="entry name" value="ASPARAGINE SYNTHETASE"/>
    <property type="match status" value="1"/>
</dbReference>
<keyword evidence="6" id="KW-1185">Reference proteome</keyword>
<dbReference type="InterPro" id="IPR014729">
    <property type="entry name" value="Rossmann-like_a/b/a_fold"/>
</dbReference>
<dbReference type="PANTHER" id="PTHR43284">
    <property type="entry name" value="ASPARAGINE SYNTHETASE (GLUTAMINE-HYDROLYZING)"/>
    <property type="match status" value="1"/>
</dbReference>
<accession>A0A545TUG1</accession>
<reference evidence="5 6" key="1">
    <citation type="submission" date="2019-06" db="EMBL/GenBank/DDBJ databases">
        <title>Whole genome sequence for Rhodospirillaceae sp. R148.</title>
        <authorList>
            <person name="Wang G."/>
        </authorList>
    </citation>
    <scope>NUCLEOTIDE SEQUENCE [LARGE SCALE GENOMIC DNA]</scope>
    <source>
        <strain evidence="5 6">R148</strain>
    </source>
</reference>
<evidence type="ECO:0000256" key="1">
    <source>
        <dbReference type="ARBA" id="ARBA00005187"/>
    </source>
</evidence>
<evidence type="ECO:0000259" key="4">
    <source>
        <dbReference type="Pfam" id="PF00733"/>
    </source>
</evidence>
<dbReference type="RefSeq" id="WP_142896515.1">
    <property type="nucleotide sequence ID" value="NZ_ML660054.1"/>
</dbReference>
<evidence type="ECO:0000256" key="3">
    <source>
        <dbReference type="ARBA" id="ARBA00048741"/>
    </source>
</evidence>
<dbReference type="Gene3D" id="3.40.50.620">
    <property type="entry name" value="HUPs"/>
    <property type="match status" value="1"/>
</dbReference>
<dbReference type="InterPro" id="IPR051786">
    <property type="entry name" value="ASN_synthetase/amidase"/>
</dbReference>
<evidence type="ECO:0000313" key="5">
    <source>
        <dbReference type="EMBL" id="TQV80801.1"/>
    </source>
</evidence>
<dbReference type="GO" id="GO:0004066">
    <property type="term" value="F:asparagine synthase (glutamine-hydrolyzing) activity"/>
    <property type="evidence" value="ECO:0007669"/>
    <property type="project" value="UniProtKB-EC"/>
</dbReference>
<evidence type="ECO:0000256" key="2">
    <source>
        <dbReference type="ARBA" id="ARBA00012737"/>
    </source>
</evidence>
<dbReference type="SUPFAM" id="SSF52402">
    <property type="entry name" value="Adenine nucleotide alpha hydrolases-like"/>
    <property type="match status" value="1"/>
</dbReference>
<dbReference type="AlphaFoldDB" id="A0A545TUG1"/>
<sequence length="609" mass="68687">MISTIVTTRFVAFVPAQIYSGDTEILRKFTDLCGNQDLTVLRKAPYLIACEAPHHAARAEGTRDFLLCDTVIGKLKSPRDFQFCSDRIDWVSWHREAANKAQLYNLLLVSKTKLEIESDILGLKPFYVATLEEGTLVASKLIDLFRIREELIKPIDSFGLAQLILTGHPFRSRTIHTQVRRSETGERLSWTKDSREVSSSRPRRLKPSADVRSDAGLLEAVHEIDSAISDSVKRHTVDAARPLNIGLSGGFDSRILAAILHKQNEAIHGYTYGHWHHREVRTAKRISRELGIEHKILPYPLDNHFHQMELFFSEMEGQSDSTSVQIANLMRINAPAGTPLLHGFMSDAVAVTRFSDQKNGVTPKNRDQASFNLASSMIKSDAHARYVSELVGADIDVMSICNEIRNDMTSDGLAYHAAVLWDVENRQRRYIAGHLPMLGQKYDVIAPFYDEKLMSIWFSLPRISLDERYLQRQQLAKLYPNLAKIPHSEETAPITPSLSNQLRLLIDSVLRKSFIPTYQKIVGYRTSNIWSLSGGMATNEQRLKMQSLFLGNLDETEQVLGLNSFNNDSVASYFERGPSSGDYITPRIVFQTSAYAKWLATSLGNSTKT</sequence>
<proteinExistence type="predicted"/>
<dbReference type="Proteomes" id="UP000315252">
    <property type="component" value="Unassembled WGS sequence"/>
</dbReference>
<dbReference type="EC" id="6.3.5.4" evidence="2"/>
<gene>
    <name evidence="5" type="ORF">FKG95_11675</name>
</gene>
<dbReference type="GO" id="GO:0006529">
    <property type="term" value="P:asparagine biosynthetic process"/>
    <property type="evidence" value="ECO:0007669"/>
    <property type="project" value="InterPro"/>
</dbReference>
<name>A0A545TUG1_9PROT</name>
<dbReference type="OrthoDB" id="9789567at2"/>
<dbReference type="InterPro" id="IPR001962">
    <property type="entry name" value="Asn_synthase"/>
</dbReference>
<dbReference type="EMBL" id="VHSH01000003">
    <property type="protein sequence ID" value="TQV80801.1"/>
    <property type="molecule type" value="Genomic_DNA"/>
</dbReference>
<evidence type="ECO:0000313" key="6">
    <source>
        <dbReference type="Proteomes" id="UP000315252"/>
    </source>
</evidence>
<protein>
    <recommendedName>
        <fullName evidence="2">asparagine synthase (glutamine-hydrolyzing)</fullName>
        <ecNumber evidence="2">6.3.5.4</ecNumber>
    </recommendedName>
</protein>
<comment type="catalytic activity">
    <reaction evidence="3">
        <text>L-aspartate + L-glutamine + ATP + H2O = L-asparagine + L-glutamate + AMP + diphosphate + H(+)</text>
        <dbReference type="Rhea" id="RHEA:12228"/>
        <dbReference type="ChEBI" id="CHEBI:15377"/>
        <dbReference type="ChEBI" id="CHEBI:15378"/>
        <dbReference type="ChEBI" id="CHEBI:29985"/>
        <dbReference type="ChEBI" id="CHEBI:29991"/>
        <dbReference type="ChEBI" id="CHEBI:30616"/>
        <dbReference type="ChEBI" id="CHEBI:33019"/>
        <dbReference type="ChEBI" id="CHEBI:58048"/>
        <dbReference type="ChEBI" id="CHEBI:58359"/>
        <dbReference type="ChEBI" id="CHEBI:456215"/>
        <dbReference type="EC" id="6.3.5.4"/>
    </reaction>
</comment>
<comment type="pathway">
    <text evidence="1">Amino-acid biosynthesis; L-asparagine biosynthesis; L-asparagine from L-aspartate (L-Gln route): step 1/1.</text>
</comment>
<feature type="domain" description="Asparagine synthetase" evidence="4">
    <location>
        <begin position="224"/>
        <end position="297"/>
    </location>
</feature>
<dbReference type="Pfam" id="PF00733">
    <property type="entry name" value="Asn_synthase"/>
    <property type="match status" value="1"/>
</dbReference>